<proteinExistence type="predicted"/>
<gene>
    <name evidence="1" type="ORF">CAEBREN_04374</name>
</gene>
<accession>G0N3C1</accession>
<name>G0N3C1_CAEBE</name>
<evidence type="ECO:0000313" key="1">
    <source>
        <dbReference type="EMBL" id="EGT51595.1"/>
    </source>
</evidence>
<dbReference type="OrthoDB" id="5866986at2759"/>
<evidence type="ECO:0000313" key="2">
    <source>
        <dbReference type="Proteomes" id="UP000008068"/>
    </source>
</evidence>
<dbReference type="PANTHER" id="PTHR21525">
    <property type="entry name" value="MOTILE SPERM PROTEIN"/>
    <property type="match status" value="1"/>
</dbReference>
<reference evidence="2" key="1">
    <citation type="submission" date="2011-07" db="EMBL/GenBank/DDBJ databases">
        <authorList>
            <consortium name="Caenorhabditis brenneri Sequencing and Analysis Consortium"/>
            <person name="Wilson R.K."/>
        </authorList>
    </citation>
    <scope>NUCLEOTIDE SEQUENCE [LARGE SCALE GENOMIC DNA]</scope>
    <source>
        <strain evidence="2">PB2801</strain>
    </source>
</reference>
<organism evidence="2">
    <name type="scientific">Caenorhabditis brenneri</name>
    <name type="common">Nematode worm</name>
    <dbReference type="NCBI Taxonomy" id="135651"/>
    <lineage>
        <taxon>Eukaryota</taxon>
        <taxon>Metazoa</taxon>
        <taxon>Ecdysozoa</taxon>
        <taxon>Nematoda</taxon>
        <taxon>Chromadorea</taxon>
        <taxon>Rhabditida</taxon>
        <taxon>Rhabditina</taxon>
        <taxon>Rhabditomorpha</taxon>
        <taxon>Rhabditoidea</taxon>
        <taxon>Rhabditidae</taxon>
        <taxon>Peloderinae</taxon>
        <taxon>Caenorhabditis</taxon>
    </lineage>
</organism>
<protein>
    <submittedName>
        <fullName evidence="1">Uncharacterized protein</fullName>
    </submittedName>
</protein>
<dbReference type="OMA" id="HDENDNF"/>
<sequence length="265" mass="27865">MSLPIENSECEAIENTDQSGDHDENDNFQETIGNVIQHAAEGVTVGAIKNAAQYAVKNGGRSSNVVSVFDKTVKSSLGNPKWFARVDMPHGNVPFHHINVNKAITGVKDPHIRISPGAAAAAGGAGQVLNVVNKAAPLLTVASVAYEAYQIKECLGKDIENHSSRNTIKRVTTTVAATAAGFTGSGIGATIGTVIFPGVGTLIGGLIGGVIGGIGGGVGSEISSEVILDTINYDIDYIICEKCQQEFQHRRYQEGYTQKLCPNCR</sequence>
<dbReference type="InParanoid" id="G0N3C1"/>
<keyword evidence="2" id="KW-1185">Reference proteome</keyword>
<dbReference type="Proteomes" id="UP000008068">
    <property type="component" value="Unassembled WGS sequence"/>
</dbReference>
<dbReference type="AlphaFoldDB" id="G0N3C1"/>
<dbReference type="EMBL" id="GL379834">
    <property type="protein sequence ID" value="EGT51595.1"/>
    <property type="molecule type" value="Genomic_DNA"/>
</dbReference>
<dbReference type="PANTHER" id="PTHR21525:SF9">
    <property type="entry name" value="CHANNEL_COLICIN DOMAIN-CONTAINING PROTEIN"/>
    <property type="match status" value="1"/>
</dbReference>
<dbReference type="STRING" id="135651.G0N3C1"/>
<dbReference type="HOGENOM" id="CLU_073932_0_0_1"/>
<dbReference type="eggNOG" id="ENOG502TCMB">
    <property type="taxonomic scope" value="Eukaryota"/>
</dbReference>